<dbReference type="SUPFAM" id="SSF82895">
    <property type="entry name" value="TSP-1 type 1 repeat"/>
    <property type="match status" value="1"/>
</dbReference>
<dbReference type="OrthoDB" id="6197795at2759"/>
<dbReference type="InterPro" id="IPR000884">
    <property type="entry name" value="TSP1_rpt"/>
</dbReference>
<dbReference type="SUPFAM" id="SSF56487">
    <property type="entry name" value="SRCR-like"/>
    <property type="match status" value="1"/>
</dbReference>
<dbReference type="PROSITE" id="PS50092">
    <property type="entry name" value="TSP1"/>
    <property type="match status" value="1"/>
</dbReference>
<keyword evidence="6" id="KW-0472">Membrane</keyword>
<dbReference type="Gene3D" id="2.20.100.10">
    <property type="entry name" value="Thrombospondin type-1 (TSP1) repeat"/>
    <property type="match status" value="1"/>
</dbReference>
<organism evidence="9 10">
    <name type="scientific">Crassostrea virginica</name>
    <name type="common">Eastern oyster</name>
    <dbReference type="NCBI Taxonomy" id="6565"/>
    <lineage>
        <taxon>Eukaryota</taxon>
        <taxon>Metazoa</taxon>
        <taxon>Spiralia</taxon>
        <taxon>Lophotrochozoa</taxon>
        <taxon>Mollusca</taxon>
        <taxon>Bivalvia</taxon>
        <taxon>Autobranchia</taxon>
        <taxon>Pteriomorphia</taxon>
        <taxon>Ostreida</taxon>
        <taxon>Ostreoidea</taxon>
        <taxon>Ostreidae</taxon>
        <taxon>Crassostrea</taxon>
    </lineage>
</organism>
<dbReference type="Pfam" id="PF07699">
    <property type="entry name" value="Ephrin_rec_like"/>
    <property type="match status" value="1"/>
</dbReference>
<keyword evidence="2" id="KW-0677">Repeat</keyword>
<dbReference type="PROSITE" id="PS50287">
    <property type="entry name" value="SRCR_2"/>
    <property type="match status" value="1"/>
</dbReference>
<dbReference type="FunFam" id="3.10.250.10:FF:000001">
    <property type="entry name" value="Lysyl oxidase 4 isoform X1"/>
    <property type="match status" value="1"/>
</dbReference>
<dbReference type="SMART" id="SM01411">
    <property type="entry name" value="Ephrin_rec_like"/>
    <property type="match status" value="1"/>
</dbReference>
<keyword evidence="6" id="KW-1133">Transmembrane helix</keyword>
<dbReference type="PRINTS" id="PR00258">
    <property type="entry name" value="SPERACTRCPTR"/>
</dbReference>
<dbReference type="SMART" id="SM00209">
    <property type="entry name" value="TSP1"/>
    <property type="match status" value="1"/>
</dbReference>
<dbReference type="AlphaFoldDB" id="A0A8B8D8E2"/>
<dbReference type="PANTHER" id="PTHR48071">
    <property type="entry name" value="SRCR DOMAIN-CONTAINING PROTEIN"/>
    <property type="match status" value="1"/>
</dbReference>
<proteinExistence type="predicted"/>
<dbReference type="InterPro" id="IPR036772">
    <property type="entry name" value="SRCR-like_dom_sf"/>
</dbReference>
<evidence type="ECO:0000256" key="4">
    <source>
        <dbReference type="PROSITE-ProRule" id="PRU00196"/>
    </source>
</evidence>
<dbReference type="SMART" id="SM00202">
    <property type="entry name" value="SR"/>
    <property type="match status" value="1"/>
</dbReference>
<dbReference type="InterPro" id="IPR003410">
    <property type="entry name" value="HYR_dom"/>
</dbReference>
<keyword evidence="9" id="KW-1185">Reference proteome</keyword>
<feature type="transmembrane region" description="Helical" evidence="6">
    <location>
        <begin position="638"/>
        <end position="661"/>
    </location>
</feature>
<keyword evidence="1" id="KW-0732">Signal</keyword>
<keyword evidence="3 4" id="KW-1015">Disulfide bond</keyword>
<comment type="caution">
    <text evidence="4">Lacks conserved residue(s) required for the propagation of feature annotation.</text>
</comment>
<dbReference type="Gene3D" id="2.10.50.10">
    <property type="entry name" value="Tumor Necrosis Factor Receptor, subunit A, domain 2"/>
    <property type="match status" value="1"/>
</dbReference>
<dbReference type="Pfam" id="PF00090">
    <property type="entry name" value="TSP_1"/>
    <property type="match status" value="1"/>
</dbReference>
<feature type="domain" description="HYR" evidence="8">
    <location>
        <begin position="288"/>
        <end position="369"/>
    </location>
</feature>
<dbReference type="Pfam" id="PF00530">
    <property type="entry name" value="SRCR"/>
    <property type="match status" value="1"/>
</dbReference>
<dbReference type="PANTHER" id="PTHR48071:SF18">
    <property type="entry name" value="DELETED IN MALIGNANT BRAIN TUMORS 1 PROTEIN-RELATED"/>
    <property type="match status" value="1"/>
</dbReference>
<keyword evidence="6" id="KW-0812">Transmembrane</keyword>
<evidence type="ECO:0000259" key="7">
    <source>
        <dbReference type="PROSITE" id="PS50287"/>
    </source>
</evidence>
<dbReference type="GO" id="GO:0016020">
    <property type="term" value="C:membrane"/>
    <property type="evidence" value="ECO:0007669"/>
    <property type="project" value="InterPro"/>
</dbReference>
<evidence type="ECO:0000256" key="1">
    <source>
        <dbReference type="ARBA" id="ARBA00022729"/>
    </source>
</evidence>
<sequence length="739" mass="83336">MHVTFLEKFCRNTYENYFGHKLMQYSLDDYYYHYCDLDSWSSWGSCSVTCGNGFQQRQRSICFKMYNMSSMPCLPSSEDVTNEKRQCHIPCSPTLYPLRLVDGTVNSGRVEILYNNTWGTICDDFFTVQNAGVLCKMLGFNQSTGVSFRIDAFFGEGSGMIWLDNVNCTGSETSISQCRSNGWGVHNCEHSEDVGIICSPEICNEPPTVINCPQKVQEINFTESKKIVSLSLFAPLPTIYGQSCDGLNLTVSFPVKEIEWNRNIQQLELTTKDLSGRSQKCVIRVRTNDMMPPIFENCPTSDIVQHGTNEGATVFWNPIIVHDNSGNFTLAKSRSPGQMFPFGIHTVQYNATDGSGNTNYCYFNVIVKKIKTECQNPPQLLHGTLMCQDLPPVHCFIDKCENGYLQTNNDSFICEHGSWKPKIPEEFATSSCVKPEPILLDRNYTFIFTCPHLRFYPVDLRDCINQSGLCPTGDISLCDKPFKRITGRHLTSSDLQIWTTLEGILPYASNRSDLIRRMDNHGKSIAEYFTSGNFKHICHRLICDFGHIKVHPIKHMCGDGSVEQVINGKIICRKCGPGRFSNDKECVPCGNRFYQDLEGQSSCKRCPEGTSSLGETNWLASQCISTVTVTSEKTLTTLSIVGISISGLLLVAFVTLIIIVYKWRRHDKKQKFEIKNKNADPVPNNTYDDLEVYAEIEDEVLEGYVEPISLASQSEKGYESMSSCSKKKEENPYSTIAFS</sequence>
<dbReference type="InterPro" id="IPR036383">
    <property type="entry name" value="TSP1_rpt_sf"/>
</dbReference>
<dbReference type="KEGG" id="cvn:111125158"/>
<dbReference type="PROSITE" id="PS50825">
    <property type="entry name" value="HYR"/>
    <property type="match status" value="1"/>
</dbReference>
<dbReference type="SUPFAM" id="SSF57535">
    <property type="entry name" value="Complement control module/SCR domain"/>
    <property type="match status" value="1"/>
</dbReference>
<dbReference type="GeneID" id="111125158"/>
<protein>
    <submittedName>
        <fullName evidence="10">Uncharacterized protein LOC111125158 isoform X1</fullName>
    </submittedName>
</protein>
<dbReference type="InterPro" id="IPR011641">
    <property type="entry name" value="Tyr-kin_ephrin_A/B_rcpt-like"/>
</dbReference>
<dbReference type="RefSeq" id="XP_022324393.1">
    <property type="nucleotide sequence ID" value="XM_022468685.1"/>
</dbReference>
<dbReference type="Pfam" id="PF02494">
    <property type="entry name" value="HYR"/>
    <property type="match status" value="1"/>
</dbReference>
<evidence type="ECO:0000256" key="6">
    <source>
        <dbReference type="SAM" id="Phobius"/>
    </source>
</evidence>
<feature type="disulfide bond" evidence="4">
    <location>
        <begin position="168"/>
        <end position="178"/>
    </location>
</feature>
<evidence type="ECO:0000313" key="9">
    <source>
        <dbReference type="Proteomes" id="UP000694844"/>
    </source>
</evidence>
<dbReference type="InterPro" id="IPR035976">
    <property type="entry name" value="Sushi/SCR/CCP_sf"/>
</dbReference>
<evidence type="ECO:0000256" key="3">
    <source>
        <dbReference type="ARBA" id="ARBA00023157"/>
    </source>
</evidence>
<dbReference type="Gene3D" id="3.10.250.10">
    <property type="entry name" value="SRCR-like domain"/>
    <property type="match status" value="1"/>
</dbReference>
<dbReference type="InterPro" id="IPR001190">
    <property type="entry name" value="SRCR"/>
</dbReference>
<feature type="domain" description="SRCR" evidence="7">
    <location>
        <begin position="98"/>
        <end position="199"/>
    </location>
</feature>
<dbReference type="CDD" id="cd12087">
    <property type="entry name" value="TM_EGFR-like"/>
    <property type="match status" value="1"/>
</dbReference>
<evidence type="ECO:0000256" key="2">
    <source>
        <dbReference type="ARBA" id="ARBA00022737"/>
    </source>
</evidence>
<accession>A0A8B8D8E2</accession>
<reference evidence="10" key="1">
    <citation type="submission" date="2025-08" db="UniProtKB">
        <authorList>
            <consortium name="RefSeq"/>
        </authorList>
    </citation>
    <scope>IDENTIFICATION</scope>
    <source>
        <tissue evidence="10">Whole sample</tissue>
    </source>
</reference>
<dbReference type="Proteomes" id="UP000694844">
    <property type="component" value="Chromosome 3"/>
</dbReference>
<evidence type="ECO:0000259" key="8">
    <source>
        <dbReference type="PROSITE" id="PS50825"/>
    </source>
</evidence>
<gene>
    <name evidence="10" type="primary">LOC111125158</name>
</gene>
<name>A0A8B8D8E2_CRAVI</name>
<evidence type="ECO:0000256" key="5">
    <source>
        <dbReference type="SAM" id="MobiDB-lite"/>
    </source>
</evidence>
<feature type="region of interest" description="Disordered" evidence="5">
    <location>
        <begin position="713"/>
        <end position="739"/>
    </location>
</feature>
<evidence type="ECO:0000313" key="10">
    <source>
        <dbReference type="RefSeq" id="XP_022324393.1"/>
    </source>
</evidence>